<evidence type="ECO:0000256" key="1">
    <source>
        <dbReference type="ARBA" id="ARBA00010171"/>
    </source>
</evidence>
<feature type="coiled-coil region" evidence="4">
    <location>
        <begin position="872"/>
        <end position="931"/>
    </location>
</feature>
<feature type="domain" description="Rad50/SbcC-type AAA" evidence="6">
    <location>
        <begin position="32"/>
        <end position="218"/>
    </location>
</feature>
<dbReference type="SUPFAM" id="SSF57924">
    <property type="entry name" value="Inhibitor of apoptosis (IAP) repeat"/>
    <property type="match status" value="1"/>
</dbReference>
<accession>A0ABN7SJA6</accession>
<sequence length="1390" mass="161293">MRLQGDRPNPNQKNFRFPITDYKAGSIVYLCMENFMSTDFTEYKFNPTTNYIFGANGTGKSTIVAGLFLVFDGRVSKLGRSDDLSMFVNRERPNKKARITVEISTGKGTTIGIERSWCSGKNKNTRWKMRAERSSTFHPLNNKDELTRTLNKYNLHVMNLMQFLPQEKVNDLSDLSSKDRLEAFQQSISDGKENLLLKHQKLIEYQKHMKDAKNEIRVAENALVDLKRTRDRDQVRVERFNDMKAALEKKQKLVLIKNTAEWCLKKELLEFVEGCFEDWEEQHKEVKEKLLKECSFNLEKLDKEEATLKKRLFKDQGVFDDKKSQEYKLLMKAVAASTSLTSNIYRVNKYKQETIDVMTENQELDITMKNKEEAYPKTKEAAEENKAERERLKQEYLRNIDGLEKQVKRLRPSENDLRKKQEEAQVAISTFEKQLNSIETKLKAQENFDAQRILVLQRTEYFKRAQVDLMNTIKLWELIDQNKQRFRAEVFPPPILSLGCLPAHLDILMDSVHSTPLMSIICQTSEDLRETNALARENGLHRIANARVENGSVDRIKSDRIDFKRYGFECSLIDFLIGPEPVRRYLCQNANVHNILYGQKEPNLANMSERDQKIADLLRLQQERAGVQEGNFNTVDTNPQSRASLGECFKYFKDSEKEAQLSKQRADIAKQMEVVERRLHEIKKERHTVAVQITDLQKEMNELKTELKGGNSKEHKVRGALKEYNSILRKRKNTPFIVLELQKFIKKEMEQSIENLKTVGKCIEALNQKFNLEKDHVKSYIEVCGKKAFFLKEKEKRESQLKDQIEQGALFKQDRDIVRQLVARAASRLISQGDKVLNKKDVKEIVKRVKKMTEWKEDYVKMPEITDIKQYNDKEEQLIEKIGLEIRQAQAKYEELRSMGTPIDESDVQNYHTLVRKIETETRRIEKLKRQDANQANVTEELKNAWYPELQAQVAFVAQRFKKNFATINCRADVELYIPDNPNDFSEYGLDIKVQYRAGDEMAIIKVNRQSGGERSVAAMLFLLSMPTKNCPFRLVDEINQGMDSYNEQNVYKVVKELTDNAKEKEMCQLFIISPKLLRNIKYSEKGSRNRTIFFEMAKSGEDLIRGYESLDDECEEMLSLAKRIQSFRSWPFGEQLSPDKMAKAGWYQTGPLCCRHVILTKELDGWDGTEDPVNEIVKRKSALTTCKWSPGIKSLSIPDNEILVGTRYRLLQLQKICFREETIANLSEWHVERKAQLMEDLRKKYPVEEDAEHQIAIFESTIGRNMREQLEGIQNNLEAMKKHFSVKFRTKKNAPKIKFQGKAEDHDIPLAALADKKWIDVVANADENEPPADSLPKPLSGSKSRQSMLVSANPHAQPPSARKAQKEKSQFSRNTSGYPSIPEFASIPE</sequence>
<dbReference type="InterPro" id="IPR001370">
    <property type="entry name" value="BIR_rpt"/>
</dbReference>
<feature type="coiled-coil region" evidence="4">
    <location>
        <begin position="202"/>
        <end position="229"/>
    </location>
</feature>
<dbReference type="EMBL" id="OU015569">
    <property type="protein sequence ID" value="CAG5097608.1"/>
    <property type="molecule type" value="Genomic_DNA"/>
</dbReference>
<dbReference type="InterPro" id="IPR038729">
    <property type="entry name" value="Rad50/SbcC_AAA"/>
</dbReference>
<organism evidence="7 8">
    <name type="scientific">Oikopleura dioica</name>
    <name type="common">Tunicate</name>
    <dbReference type="NCBI Taxonomy" id="34765"/>
    <lineage>
        <taxon>Eukaryota</taxon>
        <taxon>Metazoa</taxon>
        <taxon>Chordata</taxon>
        <taxon>Tunicata</taxon>
        <taxon>Appendicularia</taxon>
        <taxon>Copelata</taxon>
        <taxon>Oikopleuridae</taxon>
        <taxon>Oikopleura</taxon>
    </lineage>
</organism>
<comment type="similarity">
    <text evidence="1">Belongs to the SMC family. SMC5 subfamily.</text>
</comment>
<proteinExistence type="inferred from homology"/>
<evidence type="ECO:0000313" key="7">
    <source>
        <dbReference type="EMBL" id="CAG5097608.1"/>
    </source>
</evidence>
<dbReference type="PANTHER" id="PTHR45916:SF1">
    <property type="entry name" value="STRUCTURAL MAINTENANCE OF CHROMOSOMES PROTEIN 5"/>
    <property type="match status" value="1"/>
</dbReference>
<evidence type="ECO:0000256" key="4">
    <source>
        <dbReference type="SAM" id="Coils"/>
    </source>
</evidence>
<name>A0ABN7SJA6_OIKDI</name>
<keyword evidence="3 4" id="KW-0175">Coiled coil</keyword>
<dbReference type="Proteomes" id="UP001158576">
    <property type="component" value="Chromosome XSR"/>
</dbReference>
<feature type="coiled-coil region" evidence="4">
    <location>
        <begin position="665"/>
        <end position="713"/>
    </location>
</feature>
<evidence type="ECO:0000259" key="6">
    <source>
        <dbReference type="Pfam" id="PF13476"/>
    </source>
</evidence>
<dbReference type="Pfam" id="PF00653">
    <property type="entry name" value="BIR"/>
    <property type="match status" value="1"/>
</dbReference>
<evidence type="ECO:0000313" key="8">
    <source>
        <dbReference type="Proteomes" id="UP001158576"/>
    </source>
</evidence>
<dbReference type="SUPFAM" id="SSF52540">
    <property type="entry name" value="P-loop containing nucleoside triphosphate hydrolases"/>
    <property type="match status" value="2"/>
</dbReference>
<dbReference type="InterPro" id="IPR027417">
    <property type="entry name" value="P-loop_NTPase"/>
</dbReference>
<dbReference type="Gene3D" id="1.10.1170.10">
    <property type="entry name" value="Inhibitor Of Apoptosis Protein (2mihbC-IAP-1), Chain A"/>
    <property type="match status" value="1"/>
</dbReference>
<evidence type="ECO:0000256" key="2">
    <source>
        <dbReference type="ARBA" id="ARBA00018687"/>
    </source>
</evidence>
<evidence type="ECO:0000256" key="5">
    <source>
        <dbReference type="SAM" id="MobiDB-lite"/>
    </source>
</evidence>
<keyword evidence="8" id="KW-1185">Reference proteome</keyword>
<dbReference type="Pfam" id="PF13476">
    <property type="entry name" value="AAA_23"/>
    <property type="match status" value="1"/>
</dbReference>
<reference evidence="7 8" key="1">
    <citation type="submission" date="2021-04" db="EMBL/GenBank/DDBJ databases">
        <authorList>
            <person name="Bliznina A."/>
        </authorList>
    </citation>
    <scope>NUCLEOTIDE SEQUENCE [LARGE SCALE GENOMIC DNA]</scope>
</reference>
<dbReference type="SMART" id="SM00238">
    <property type="entry name" value="BIR"/>
    <property type="match status" value="1"/>
</dbReference>
<protein>
    <recommendedName>
        <fullName evidence="2">Structural maintenance of chromosomes protein 5</fullName>
    </recommendedName>
</protein>
<evidence type="ECO:0000256" key="3">
    <source>
        <dbReference type="ARBA" id="ARBA00023054"/>
    </source>
</evidence>
<dbReference type="Gene3D" id="3.40.50.300">
    <property type="entry name" value="P-loop containing nucleotide triphosphate hydrolases"/>
    <property type="match status" value="2"/>
</dbReference>
<feature type="coiled-coil region" evidence="4">
    <location>
        <begin position="375"/>
        <end position="406"/>
    </location>
</feature>
<dbReference type="PANTHER" id="PTHR45916">
    <property type="entry name" value="STRUCTURAL MAINTENANCE OF CHROMOSOMES PROTEIN 5"/>
    <property type="match status" value="1"/>
</dbReference>
<gene>
    <name evidence="7" type="ORF">OKIOD_LOCUS6708</name>
</gene>
<feature type="region of interest" description="Disordered" evidence="5">
    <location>
        <begin position="1328"/>
        <end position="1390"/>
    </location>
</feature>
<feature type="compositionally biased region" description="Polar residues" evidence="5">
    <location>
        <begin position="1342"/>
        <end position="1351"/>
    </location>
</feature>